<dbReference type="Proteomes" id="UP000823405">
    <property type="component" value="Unassembled WGS sequence"/>
</dbReference>
<evidence type="ECO:0000313" key="1">
    <source>
        <dbReference type="EMBL" id="KAG0276128.1"/>
    </source>
</evidence>
<name>A0A9P6QPL5_9FUNG</name>
<protein>
    <submittedName>
        <fullName evidence="1">Uncharacterized protein</fullName>
    </submittedName>
</protein>
<proteinExistence type="predicted"/>
<feature type="non-terminal residue" evidence="1">
    <location>
        <position position="170"/>
    </location>
</feature>
<dbReference type="AlphaFoldDB" id="A0A9P6QPL5"/>
<evidence type="ECO:0000313" key="2">
    <source>
        <dbReference type="Proteomes" id="UP000823405"/>
    </source>
</evidence>
<organism evidence="1 2">
    <name type="scientific">Linnemannia gamsii</name>
    <dbReference type="NCBI Taxonomy" id="64522"/>
    <lineage>
        <taxon>Eukaryota</taxon>
        <taxon>Fungi</taxon>
        <taxon>Fungi incertae sedis</taxon>
        <taxon>Mucoromycota</taxon>
        <taxon>Mortierellomycotina</taxon>
        <taxon>Mortierellomycetes</taxon>
        <taxon>Mortierellales</taxon>
        <taxon>Mortierellaceae</taxon>
        <taxon>Linnemannia</taxon>
    </lineage>
</organism>
<gene>
    <name evidence="1" type="ORF">BGZ97_010157</name>
</gene>
<sequence length="170" mass="18971">PQEPSVVEAGTPWNSVLTFEELEVGWYWIVVCVSLKNLDYSKAFMIVLDVQRKSPGQEDWLLTDNSCETSVRADELNTISKDDYVRLRIHRQLRIEDNEDLYRLGIDVSSTDDNNNAGSVEVHYIELGASSFDSPSGVKDHIIYGDGAPDFFISVGADEPSRTKALTIAA</sequence>
<feature type="non-terminal residue" evidence="1">
    <location>
        <position position="1"/>
    </location>
</feature>
<dbReference type="OrthoDB" id="2449151at2759"/>
<reference evidence="1" key="1">
    <citation type="journal article" date="2020" name="Fungal Divers.">
        <title>Resolving the Mortierellaceae phylogeny through synthesis of multi-gene phylogenetics and phylogenomics.</title>
        <authorList>
            <person name="Vandepol N."/>
            <person name="Liber J."/>
            <person name="Desiro A."/>
            <person name="Na H."/>
            <person name="Kennedy M."/>
            <person name="Barry K."/>
            <person name="Grigoriev I.V."/>
            <person name="Miller A.N."/>
            <person name="O'Donnell K."/>
            <person name="Stajich J.E."/>
            <person name="Bonito G."/>
        </authorList>
    </citation>
    <scope>NUCLEOTIDE SEQUENCE</scope>
    <source>
        <strain evidence="1">NVP60</strain>
    </source>
</reference>
<comment type="caution">
    <text evidence="1">The sequence shown here is derived from an EMBL/GenBank/DDBJ whole genome shotgun (WGS) entry which is preliminary data.</text>
</comment>
<accession>A0A9P6QPL5</accession>
<keyword evidence="2" id="KW-1185">Reference proteome</keyword>
<dbReference type="EMBL" id="JAAAIN010005111">
    <property type="protein sequence ID" value="KAG0276128.1"/>
    <property type="molecule type" value="Genomic_DNA"/>
</dbReference>